<keyword evidence="1" id="KW-0812">Transmembrane</keyword>
<reference evidence="2 3" key="1">
    <citation type="submission" date="2023-12" db="EMBL/GenBank/DDBJ databases">
        <title>Novel species of the genus Arcicella isolated from rivers.</title>
        <authorList>
            <person name="Lu H."/>
        </authorList>
    </citation>
    <scope>NUCLEOTIDE SEQUENCE [LARGE SCALE GENOMIC DNA]</scope>
    <source>
        <strain evidence="2 3">DC2W</strain>
    </source>
</reference>
<protein>
    <submittedName>
        <fullName evidence="2">DUF4249 family protein</fullName>
    </submittedName>
</protein>
<evidence type="ECO:0000256" key="1">
    <source>
        <dbReference type="SAM" id="Phobius"/>
    </source>
</evidence>
<comment type="caution">
    <text evidence="2">The sequence shown here is derived from an EMBL/GenBank/DDBJ whole genome shotgun (WGS) entry which is preliminary data.</text>
</comment>
<keyword evidence="1" id="KW-0472">Membrane</keyword>
<keyword evidence="3" id="KW-1185">Reference proteome</keyword>
<dbReference type="RefSeq" id="WP_323326812.1">
    <property type="nucleotide sequence ID" value="NZ_JAYGIL010000005.1"/>
</dbReference>
<proteinExistence type="predicted"/>
<organism evidence="2 3">
    <name type="scientific">Arcicella gelida</name>
    <dbReference type="NCBI Taxonomy" id="2984195"/>
    <lineage>
        <taxon>Bacteria</taxon>
        <taxon>Pseudomonadati</taxon>
        <taxon>Bacteroidota</taxon>
        <taxon>Cytophagia</taxon>
        <taxon>Cytophagales</taxon>
        <taxon>Flectobacillaceae</taxon>
        <taxon>Arcicella</taxon>
    </lineage>
</organism>
<dbReference type="InterPro" id="IPR025345">
    <property type="entry name" value="DUF4249"/>
</dbReference>
<gene>
    <name evidence="2" type="ORF">VB776_05510</name>
</gene>
<name>A0ABU5S1L4_9BACT</name>
<evidence type="ECO:0000313" key="3">
    <source>
        <dbReference type="Proteomes" id="UP001303899"/>
    </source>
</evidence>
<accession>A0ABU5S1L4</accession>
<feature type="transmembrane region" description="Helical" evidence="1">
    <location>
        <begin position="12"/>
        <end position="31"/>
    </location>
</feature>
<dbReference type="Proteomes" id="UP001303899">
    <property type="component" value="Unassembled WGS sequence"/>
</dbReference>
<dbReference type="EMBL" id="JAYGIL010000005">
    <property type="protein sequence ID" value="MEA5402359.1"/>
    <property type="molecule type" value="Genomic_DNA"/>
</dbReference>
<sequence>MNKNSLTRMSRFVIFSVIIFGLYACIDPYMVSFNQENKVLIVEGMLTNDVENPDTIKIKYSIYQNGNIRTEHASTFDVYFYLLNSKQKIKLVETEVSSFVPPVGFNIDSSEKYTLNFSTYDNEKGVQTYQSTPQQISPTSPILNVYDSFNAQSQVSEDGKKFISANDVFIDFQDPASQKNYYLWRYTHYEKLEVCETCNYSVYNFYTESCIYVPGVVYYDYNCRNTCYAIIKSKKINVFSDLASDGRLVTGRRVAQIPYYYASGCLIEIQQMSISPDAYTFYKNLESQTQTSGGLADTPPIAIVGNISNITNPDEKVIGFFNVVNIEKKRHWIDRATAKGERTDILGHVIVRDPNPMAPLATCKKSAIRTPFKPEGWQ</sequence>
<dbReference type="Pfam" id="PF14054">
    <property type="entry name" value="DUF4249"/>
    <property type="match status" value="1"/>
</dbReference>
<keyword evidence="1" id="KW-1133">Transmembrane helix</keyword>
<evidence type="ECO:0000313" key="2">
    <source>
        <dbReference type="EMBL" id="MEA5402359.1"/>
    </source>
</evidence>
<dbReference type="PROSITE" id="PS51257">
    <property type="entry name" value="PROKAR_LIPOPROTEIN"/>
    <property type="match status" value="1"/>
</dbReference>